<dbReference type="PANTHER" id="PTHR30005:SF0">
    <property type="entry name" value="RETROGRADE REGULATION PROTEIN 2"/>
    <property type="match status" value="1"/>
</dbReference>
<dbReference type="RefSeq" id="WP_191702223.1">
    <property type="nucleotide sequence ID" value="NZ_JACSPW010000001.1"/>
</dbReference>
<sequence>MKKIKTAIIDIGSNTIRLVLYSYSKNEGLKEFGNIKTVARLRTYLMPNGEMSEEGIQLLAETLKSFRLILADYEVTDIKAAATAAVRQAINNEAIISRMKVETGINVEILSEEEEAYYGFVAVAQSMDTPSAVTIDIGGGSTEITLFTNKKLQKTISFPFGTVTLKQKFVGNTLISEKEREKLRTFLLEQFSSLKWIVDAKLPVIAIGGSARNIAQVHQQQIGYPLSGVHHYEMKHNELKKLGGFLIALTYEELMQLDGLSSDRADTIVPALEVFIALMSVVDTEIFQISKKGLREGLIISRVLQGNPKAYDKYNVFEESGRQLALAYGRSEEEAATLEKLTEQFYVECCNGKLFEYNEVDLQLLKKSAKVYAIGEYIELDSSSQHTFYLISNQSIAGLSHLDRVKLALLASYKNRDYFARFAKPYETWISKEELKKLRDFGAILKFAYALNMTKRNVVKKLTIKKVNDYLQIEVITTERAIAELAQAEKQKKHIERVFKSEVKLLFKEEGWN</sequence>
<feature type="domain" description="Ppx/GppA phosphatase N-terminal" evidence="2">
    <location>
        <begin position="32"/>
        <end position="304"/>
    </location>
</feature>
<dbReference type="SUPFAM" id="SSF53067">
    <property type="entry name" value="Actin-like ATPase domain"/>
    <property type="match status" value="2"/>
</dbReference>
<dbReference type="InterPro" id="IPR003695">
    <property type="entry name" value="Ppx_GppA_N"/>
</dbReference>
<evidence type="ECO:0000313" key="4">
    <source>
        <dbReference type="EMBL" id="MBD8031575.1"/>
    </source>
</evidence>
<dbReference type="Pfam" id="PF21447">
    <property type="entry name" value="Ppx-GppA_III"/>
    <property type="match status" value="1"/>
</dbReference>
<evidence type="ECO:0000256" key="1">
    <source>
        <dbReference type="ARBA" id="ARBA00007125"/>
    </source>
</evidence>
<dbReference type="Pfam" id="PF02541">
    <property type="entry name" value="Ppx-GppA"/>
    <property type="match status" value="1"/>
</dbReference>
<evidence type="ECO:0000313" key="5">
    <source>
        <dbReference type="Proteomes" id="UP000600565"/>
    </source>
</evidence>
<dbReference type="SUPFAM" id="SSF109604">
    <property type="entry name" value="HD-domain/PDEase-like"/>
    <property type="match status" value="1"/>
</dbReference>
<evidence type="ECO:0000259" key="3">
    <source>
        <dbReference type="Pfam" id="PF21447"/>
    </source>
</evidence>
<comment type="similarity">
    <text evidence="1">Belongs to the GppA/Ppx family.</text>
</comment>
<dbReference type="InterPro" id="IPR050273">
    <property type="entry name" value="GppA/Ppx_hydrolase"/>
</dbReference>
<organism evidence="4 5">
    <name type="scientific">Solibacillus merdavium</name>
    <dbReference type="NCBI Taxonomy" id="2762218"/>
    <lineage>
        <taxon>Bacteria</taxon>
        <taxon>Bacillati</taxon>
        <taxon>Bacillota</taxon>
        <taxon>Bacilli</taxon>
        <taxon>Bacillales</taxon>
        <taxon>Caryophanaceae</taxon>
        <taxon>Solibacillus</taxon>
    </lineage>
</organism>
<dbReference type="PANTHER" id="PTHR30005">
    <property type="entry name" value="EXOPOLYPHOSPHATASE"/>
    <property type="match status" value="1"/>
</dbReference>
<dbReference type="Proteomes" id="UP000600565">
    <property type="component" value="Unassembled WGS sequence"/>
</dbReference>
<proteinExistence type="inferred from homology"/>
<dbReference type="Gene3D" id="1.10.3210.10">
    <property type="entry name" value="Hypothetical protein af1432"/>
    <property type="match status" value="1"/>
</dbReference>
<dbReference type="InterPro" id="IPR048950">
    <property type="entry name" value="Ppx_GppA_C"/>
</dbReference>
<dbReference type="CDD" id="cd24052">
    <property type="entry name" value="ASKHA_NBD_HpPPX-GppA-like"/>
    <property type="match status" value="1"/>
</dbReference>
<keyword evidence="5" id="KW-1185">Reference proteome</keyword>
<dbReference type="EMBL" id="JACSPW010000001">
    <property type="protein sequence ID" value="MBD8031575.1"/>
    <property type="molecule type" value="Genomic_DNA"/>
</dbReference>
<name>A0ABR8XI09_9BACL</name>
<dbReference type="Gene3D" id="3.30.420.40">
    <property type="match status" value="1"/>
</dbReference>
<dbReference type="Gene3D" id="3.30.420.150">
    <property type="entry name" value="Exopolyphosphatase. Domain 2"/>
    <property type="match status" value="1"/>
</dbReference>
<evidence type="ECO:0000259" key="2">
    <source>
        <dbReference type="Pfam" id="PF02541"/>
    </source>
</evidence>
<accession>A0ABR8XI09</accession>
<protein>
    <submittedName>
        <fullName evidence="4">Ppx/GppA family phosphatase</fullName>
    </submittedName>
</protein>
<reference evidence="4 5" key="1">
    <citation type="submission" date="2020-08" db="EMBL/GenBank/DDBJ databases">
        <title>A Genomic Blueprint of the Chicken Gut Microbiome.</title>
        <authorList>
            <person name="Gilroy R."/>
            <person name="Ravi A."/>
            <person name="Getino M."/>
            <person name="Pursley I."/>
            <person name="Horton D.L."/>
            <person name="Alikhan N.-F."/>
            <person name="Baker D."/>
            <person name="Gharbi K."/>
            <person name="Hall N."/>
            <person name="Watson M."/>
            <person name="Adriaenssens E.M."/>
            <person name="Foster-Nyarko E."/>
            <person name="Jarju S."/>
            <person name="Secka A."/>
            <person name="Antonio M."/>
            <person name="Oren A."/>
            <person name="Chaudhuri R."/>
            <person name="La Ragione R.M."/>
            <person name="Hildebrand F."/>
            <person name="Pallen M.J."/>
        </authorList>
    </citation>
    <scope>NUCLEOTIDE SEQUENCE [LARGE SCALE GENOMIC DNA]</scope>
    <source>
        <strain evidence="4 5">Sa1YVA6</strain>
    </source>
</reference>
<comment type="caution">
    <text evidence="4">The sequence shown here is derived from an EMBL/GenBank/DDBJ whole genome shotgun (WGS) entry which is preliminary data.</text>
</comment>
<gene>
    <name evidence="4" type="ORF">H9632_00750</name>
</gene>
<dbReference type="InterPro" id="IPR043129">
    <property type="entry name" value="ATPase_NBD"/>
</dbReference>
<feature type="domain" description="Ppx/GppA phosphatase C-terminal" evidence="3">
    <location>
        <begin position="323"/>
        <end position="475"/>
    </location>
</feature>